<accession>A0A450ZUJ8</accession>
<evidence type="ECO:0000313" key="1">
    <source>
        <dbReference type="EMBL" id="VFK51208.1"/>
    </source>
</evidence>
<protein>
    <submittedName>
        <fullName evidence="2">Uncharacterized protein</fullName>
    </submittedName>
</protein>
<gene>
    <name evidence="1" type="ORF">BECKTUN1418E_GA0071001_100537</name>
    <name evidence="2" type="ORF">BECKTUN1418F_GA0071002_11173</name>
</gene>
<evidence type="ECO:0000313" key="2">
    <source>
        <dbReference type="EMBL" id="VFK57470.1"/>
    </source>
</evidence>
<proteinExistence type="predicted"/>
<reference evidence="2" key="1">
    <citation type="submission" date="2019-02" db="EMBL/GenBank/DDBJ databases">
        <authorList>
            <person name="Gruber-Vodicka R. H."/>
            <person name="Seah K. B. B."/>
        </authorList>
    </citation>
    <scope>NUCLEOTIDE SEQUENCE</scope>
    <source>
        <strain evidence="1">BECK_BY2</strain>
        <strain evidence="2">BECK_BY3</strain>
    </source>
</reference>
<dbReference type="EMBL" id="CAADFY010000117">
    <property type="protein sequence ID" value="VFK57470.1"/>
    <property type="molecule type" value="Genomic_DNA"/>
</dbReference>
<name>A0A450ZUJ8_9GAMM</name>
<dbReference type="EMBL" id="CAADFV010000005">
    <property type="protein sequence ID" value="VFK51208.1"/>
    <property type="molecule type" value="Genomic_DNA"/>
</dbReference>
<dbReference type="AlphaFoldDB" id="A0A450ZUJ8"/>
<sequence length="113" mass="12357">MGMATIRAHFYLPRAFEYALRLACGCIVCGGVPVASENVMNWLGVKNLDLAVGILDDQGIQDVSKSGDGATTVNSLVLDNRISCWCIRWRYSHFLAIRPLVPKLQLGNHLPGS</sequence>
<organism evidence="2">
    <name type="scientific">Candidatus Kentrum sp. TUN</name>
    <dbReference type="NCBI Taxonomy" id="2126343"/>
    <lineage>
        <taxon>Bacteria</taxon>
        <taxon>Pseudomonadati</taxon>
        <taxon>Pseudomonadota</taxon>
        <taxon>Gammaproteobacteria</taxon>
        <taxon>Candidatus Kentrum</taxon>
    </lineage>
</organism>